<sequence>MQDRKDVPTSPASSPPAEETEEAKLEQMLKKAATKSKTVVVTAVNAAWAEPGSLFDLLLVSLKNGNGTRKYIKHLVVIALDQPSYNRCSKIHPHCFALKTDGIDFSAHEAVYMKPDYLKLVWRKIDCMYSVLKLGYNAIFTDADVVWFRDPFLHFFDDADMQSSTDISKGVNVRPNTGFYYVKSNTRTIRFFEFWLRSRYTYGIKHDQQVFEILRVDPFVLGEIGIKIRLLDTAFYGGKCEPSKDLNLVCTMHANCCVGLRSKLKLLRKLLKEWKKYMALLNKAKRTKTQYTWPFPVNYRQLYERMPKPKNVPELAHRVPSHFRNLNEMNYKNHESEMTSTFHAAEAYHDMIGKTANRDLSLQRTQCWVLPSESESQIFVNADPTQEYQPPMVRQCAPPREGVRRGGRQPRRRYTQDQHQTQLDFGDQFLTFGMPDQGQLSQEAFQFQSHLFLGSGFDVAVEQRCFEDQARHQTQQYRVGAQSLRDNKHVRKKGPCHNLPFTLLALAKEPRNIKVPAKLASCGLGENNPDGQMGKGKKRK</sequence>
<dbReference type="Proteomes" id="UP001161247">
    <property type="component" value="Chromosome 3"/>
</dbReference>
<dbReference type="PANTHER" id="PTHR46038">
    <property type="entry name" value="EXPRESSED PROTEIN-RELATED"/>
    <property type="match status" value="1"/>
</dbReference>
<keyword evidence="4" id="KW-1185">Reference proteome</keyword>
<dbReference type="InterPro" id="IPR044821">
    <property type="entry name" value="At1g28695/At4g15970-like"/>
</dbReference>
<organism evidence="3 4">
    <name type="scientific">Oldenlandia corymbosa var. corymbosa</name>
    <dbReference type="NCBI Taxonomy" id="529605"/>
    <lineage>
        <taxon>Eukaryota</taxon>
        <taxon>Viridiplantae</taxon>
        <taxon>Streptophyta</taxon>
        <taxon>Embryophyta</taxon>
        <taxon>Tracheophyta</taxon>
        <taxon>Spermatophyta</taxon>
        <taxon>Magnoliopsida</taxon>
        <taxon>eudicotyledons</taxon>
        <taxon>Gunneridae</taxon>
        <taxon>Pentapetalae</taxon>
        <taxon>asterids</taxon>
        <taxon>lamiids</taxon>
        <taxon>Gentianales</taxon>
        <taxon>Rubiaceae</taxon>
        <taxon>Rubioideae</taxon>
        <taxon>Spermacoceae</taxon>
        <taxon>Hedyotis-Oldenlandia complex</taxon>
        <taxon>Oldenlandia</taxon>
    </lineage>
</organism>
<dbReference type="InterPro" id="IPR005069">
    <property type="entry name" value="Nucl-diP-sugar_transferase"/>
</dbReference>
<feature type="region of interest" description="Disordered" evidence="1">
    <location>
        <begin position="389"/>
        <end position="419"/>
    </location>
</feature>
<name>A0AAV1CUX6_OLDCO</name>
<dbReference type="AlphaFoldDB" id="A0AAV1CUX6"/>
<reference evidence="3" key="1">
    <citation type="submission" date="2023-03" db="EMBL/GenBank/DDBJ databases">
        <authorList>
            <person name="Julca I."/>
        </authorList>
    </citation>
    <scope>NUCLEOTIDE SEQUENCE</scope>
</reference>
<accession>A0AAV1CUX6</accession>
<proteinExistence type="predicted"/>
<dbReference type="EMBL" id="OX459120">
    <property type="protein sequence ID" value="CAI9099461.1"/>
    <property type="molecule type" value="Genomic_DNA"/>
</dbReference>
<gene>
    <name evidence="3" type="ORF">OLC1_LOCUS9478</name>
</gene>
<evidence type="ECO:0000259" key="2">
    <source>
        <dbReference type="Pfam" id="PF03407"/>
    </source>
</evidence>
<evidence type="ECO:0000313" key="4">
    <source>
        <dbReference type="Proteomes" id="UP001161247"/>
    </source>
</evidence>
<dbReference type="Pfam" id="PF03407">
    <property type="entry name" value="Nucleotid_trans"/>
    <property type="match status" value="1"/>
</dbReference>
<dbReference type="PANTHER" id="PTHR46038:SF58">
    <property type="entry name" value="GLYCOSYLTRANSFERASE"/>
    <property type="match status" value="1"/>
</dbReference>
<protein>
    <submittedName>
        <fullName evidence="3">OLC1v1036288C2</fullName>
    </submittedName>
</protein>
<feature type="region of interest" description="Disordered" evidence="1">
    <location>
        <begin position="1"/>
        <end position="24"/>
    </location>
</feature>
<feature type="domain" description="Nucleotide-diphospho-sugar transferase" evidence="2">
    <location>
        <begin position="72"/>
        <end position="267"/>
    </location>
</feature>
<evidence type="ECO:0000313" key="3">
    <source>
        <dbReference type="EMBL" id="CAI9099461.1"/>
    </source>
</evidence>
<evidence type="ECO:0000256" key="1">
    <source>
        <dbReference type="SAM" id="MobiDB-lite"/>
    </source>
</evidence>
<feature type="compositionally biased region" description="Low complexity" evidence="1">
    <location>
        <begin position="8"/>
        <end position="17"/>
    </location>
</feature>